<gene>
    <name evidence="11" type="ORF">AMATHDRAFT_143024</name>
</gene>
<reference evidence="11 12" key="1">
    <citation type="submission" date="2014-02" db="EMBL/GenBank/DDBJ databases">
        <title>Transposable element dynamics among asymbiotic and ectomycorrhizal Amanita fungi.</title>
        <authorList>
            <consortium name="DOE Joint Genome Institute"/>
            <person name="Hess J."/>
            <person name="Skrede I."/>
            <person name="Wolfe B."/>
            <person name="LaButti K."/>
            <person name="Ohm R.A."/>
            <person name="Grigoriev I.V."/>
            <person name="Pringle A."/>
        </authorList>
    </citation>
    <scope>NUCLEOTIDE SEQUENCE [LARGE SCALE GENOMIC DNA]</scope>
    <source>
        <strain evidence="11 12">SKay4041</strain>
    </source>
</reference>
<evidence type="ECO:0000256" key="1">
    <source>
        <dbReference type="ARBA" id="ARBA00004273"/>
    </source>
</evidence>
<sequence length="124" mass="13111">MSDPNNNSDPNTTVLPSRVPPPTGNLTHDALESAKHITDIPCARGALLSGIASGAGIGVIRGLSAGPMVAGHWAMATFALISIGSWHLCQKQFADERKRVAKIMESTPRKLAKQQDQIEPESSA</sequence>
<keyword evidence="5" id="KW-0999">Mitochondrion inner membrane</keyword>
<accession>A0A2A9NUA4</accession>
<keyword evidence="6 10" id="KW-1133">Transmembrane helix</keyword>
<feature type="region of interest" description="Disordered" evidence="9">
    <location>
        <begin position="1"/>
        <end position="27"/>
    </location>
</feature>
<dbReference type="PANTHER" id="PTHR31586:SF1">
    <property type="entry name" value="CYTOCHROME C OXIDASE ASSEMBLY PROTEIN COX20, MITOCHONDRIAL"/>
    <property type="match status" value="1"/>
</dbReference>
<dbReference type="AlphaFoldDB" id="A0A2A9NUA4"/>
<dbReference type="GO" id="GO:0033617">
    <property type="term" value="P:mitochondrial respiratory chain complex IV assembly"/>
    <property type="evidence" value="ECO:0007669"/>
    <property type="project" value="InterPro"/>
</dbReference>
<comment type="subcellular location">
    <subcellularLocation>
        <location evidence="1">Mitochondrion inner membrane</location>
    </subcellularLocation>
</comment>
<keyword evidence="8 10" id="KW-0472">Membrane</keyword>
<keyword evidence="7" id="KW-0496">Mitochondrion</keyword>
<feature type="transmembrane region" description="Helical" evidence="10">
    <location>
        <begin position="70"/>
        <end position="89"/>
    </location>
</feature>
<evidence type="ECO:0000256" key="5">
    <source>
        <dbReference type="ARBA" id="ARBA00022792"/>
    </source>
</evidence>
<evidence type="ECO:0000256" key="4">
    <source>
        <dbReference type="ARBA" id="ARBA00022692"/>
    </source>
</evidence>
<protein>
    <recommendedName>
        <fullName evidence="3">Cytochrome c oxidase assembly protein COX20, mitochondrial</fullName>
    </recommendedName>
</protein>
<keyword evidence="12" id="KW-1185">Reference proteome</keyword>
<comment type="similarity">
    <text evidence="2">Belongs to the COX20 family.</text>
</comment>
<dbReference type="Proteomes" id="UP000242287">
    <property type="component" value="Unassembled WGS sequence"/>
</dbReference>
<evidence type="ECO:0000256" key="6">
    <source>
        <dbReference type="ARBA" id="ARBA00022989"/>
    </source>
</evidence>
<evidence type="ECO:0000256" key="2">
    <source>
        <dbReference type="ARBA" id="ARBA00009575"/>
    </source>
</evidence>
<evidence type="ECO:0000256" key="3">
    <source>
        <dbReference type="ARBA" id="ARBA00017689"/>
    </source>
</evidence>
<evidence type="ECO:0000313" key="12">
    <source>
        <dbReference type="Proteomes" id="UP000242287"/>
    </source>
</evidence>
<proteinExistence type="inferred from homology"/>
<evidence type="ECO:0000256" key="9">
    <source>
        <dbReference type="SAM" id="MobiDB-lite"/>
    </source>
</evidence>
<keyword evidence="4 10" id="KW-0812">Transmembrane</keyword>
<dbReference type="OrthoDB" id="14603at2759"/>
<evidence type="ECO:0000256" key="7">
    <source>
        <dbReference type="ARBA" id="ARBA00023128"/>
    </source>
</evidence>
<evidence type="ECO:0000256" key="10">
    <source>
        <dbReference type="SAM" id="Phobius"/>
    </source>
</evidence>
<dbReference type="InterPro" id="IPR022533">
    <property type="entry name" value="Cox20"/>
</dbReference>
<dbReference type="GO" id="GO:0005743">
    <property type="term" value="C:mitochondrial inner membrane"/>
    <property type="evidence" value="ECO:0007669"/>
    <property type="project" value="UniProtKB-SubCell"/>
</dbReference>
<dbReference type="PANTHER" id="PTHR31586">
    <property type="entry name" value="CYTOCHROME C OXIDASE PROTEIN 20"/>
    <property type="match status" value="1"/>
</dbReference>
<evidence type="ECO:0000256" key="8">
    <source>
        <dbReference type="ARBA" id="ARBA00023136"/>
    </source>
</evidence>
<name>A0A2A9NUA4_9AGAR</name>
<organism evidence="11 12">
    <name type="scientific">Amanita thiersii Skay4041</name>
    <dbReference type="NCBI Taxonomy" id="703135"/>
    <lineage>
        <taxon>Eukaryota</taxon>
        <taxon>Fungi</taxon>
        <taxon>Dikarya</taxon>
        <taxon>Basidiomycota</taxon>
        <taxon>Agaricomycotina</taxon>
        <taxon>Agaricomycetes</taxon>
        <taxon>Agaricomycetidae</taxon>
        <taxon>Agaricales</taxon>
        <taxon>Pluteineae</taxon>
        <taxon>Amanitaceae</taxon>
        <taxon>Amanita</taxon>
    </lineage>
</organism>
<dbReference type="Pfam" id="PF12597">
    <property type="entry name" value="Cox20"/>
    <property type="match status" value="1"/>
</dbReference>
<evidence type="ECO:0000313" key="11">
    <source>
        <dbReference type="EMBL" id="PFH51252.1"/>
    </source>
</evidence>
<feature type="compositionally biased region" description="Polar residues" evidence="9">
    <location>
        <begin position="1"/>
        <end position="15"/>
    </location>
</feature>
<dbReference type="EMBL" id="KZ301990">
    <property type="protein sequence ID" value="PFH51252.1"/>
    <property type="molecule type" value="Genomic_DNA"/>
</dbReference>